<dbReference type="SUPFAM" id="SSF55486">
    <property type="entry name" value="Metalloproteases ('zincins'), catalytic domain"/>
    <property type="match status" value="1"/>
</dbReference>
<dbReference type="InterPro" id="IPR013856">
    <property type="entry name" value="Peptidase_M4_domain"/>
</dbReference>
<sequence length="722" mass="75820">MRNRLLATCLSLSLAACGGTEAPTTTKDAHSALAALPSAEIIGTHEDGVPFMIRGELGSVGGSVRGLAAREVHERVSSTLAAVAPVFHLRAEDLVVQRASRDEQGHTHIRYAQVRNGLPVFGHELILHVDTSGRVYAANGSARDGESAPNPEEARVSPEALQRAALDSTPGGVRVEGEPRLLYARSTRDQRLKLAYEVLVTGEHLGTPVQEHVFLDALDGTPVLRDSDIQNARSRRVYSANNGTSLPGTLKRAEGAPPTSDVVVDKTYDNLGITYDCYNILFNRQSYDGADGQLRATVHYSTNYTNAFWNGSQMVCGDGDGVTTGSLCMDMDIITHEFTHGLISTTSNLTSSGEPGGLNESLSNILAAVCESWTTGTWSTGADIWKIGEDTSLGGTVYSMADPAAHGALDYYTPLPSDVHDLAGISDLAFTLLSKGGQHPRGRSTLTVTGIGVEKAGRLFYKANTDYFTASTTLAQAKTYTELAADALYGTGSGMRTSVTQAWQAVGVGVVPAPCPPLANGTALTGLSGASGSVSCTYSISVPVGATHLKVEASGGTGDVDLYVKFGSAPTTSSFDCRPYLGGNTESCTFPTPSAGIYYIILRSFSAYSGVSLKASFTPPVGAYVFPNLSGTSSSEQFFTYNAAAGQAVTVTLSPGEGGSTGDVHLYVKFGSAPTSTAYDCRPYLSGNSERCTLSQSQAGTYYVMLKGFSAYTGVDLTLSVP</sequence>
<dbReference type="KEGG" id="cfus:CYFUS_009809"/>
<dbReference type="RefSeq" id="WP_095991622.1">
    <property type="nucleotide sequence ID" value="NZ_CP022098.1"/>
</dbReference>
<comment type="similarity">
    <text evidence="1">Belongs to the peptidase M4 family.</text>
</comment>
<dbReference type="GO" id="GO:0046872">
    <property type="term" value="F:metal ion binding"/>
    <property type="evidence" value="ECO:0007669"/>
    <property type="project" value="UniProtKB-KW"/>
</dbReference>
<dbReference type="Gene3D" id="3.10.450.490">
    <property type="match status" value="1"/>
</dbReference>
<evidence type="ECO:0000313" key="14">
    <source>
        <dbReference type="EMBL" id="ATB44322.1"/>
    </source>
</evidence>
<keyword evidence="4 9" id="KW-0732">Signal</keyword>
<evidence type="ECO:0000259" key="10">
    <source>
        <dbReference type="Pfam" id="PF01447"/>
    </source>
</evidence>
<evidence type="ECO:0000256" key="6">
    <source>
        <dbReference type="ARBA" id="ARBA00022833"/>
    </source>
</evidence>
<dbReference type="Pfam" id="PF07504">
    <property type="entry name" value="FTP"/>
    <property type="match status" value="1"/>
</dbReference>
<feature type="domain" description="Peptidase M4" evidence="10">
    <location>
        <begin position="260"/>
        <end position="343"/>
    </location>
</feature>
<reference evidence="14 15" key="1">
    <citation type="submission" date="2017-06" db="EMBL/GenBank/DDBJ databases">
        <title>Sequencing and comparative analysis of myxobacterial genomes.</title>
        <authorList>
            <person name="Rupp O."/>
            <person name="Goesmann A."/>
            <person name="Sogaard-Andersen L."/>
        </authorList>
    </citation>
    <scope>NUCLEOTIDE SEQUENCE [LARGE SCALE GENOMIC DNA]</scope>
    <source>
        <strain evidence="14 15">DSM 52655</strain>
    </source>
</reference>
<keyword evidence="2" id="KW-0645">Protease</keyword>
<protein>
    <submittedName>
        <fullName evidence="14">Peptidase S8</fullName>
    </submittedName>
</protein>
<dbReference type="Gene3D" id="3.10.170.10">
    <property type="match status" value="1"/>
</dbReference>
<evidence type="ECO:0000256" key="7">
    <source>
        <dbReference type="ARBA" id="ARBA00023049"/>
    </source>
</evidence>
<dbReference type="Pfam" id="PF01447">
    <property type="entry name" value="Peptidase_M4"/>
    <property type="match status" value="1"/>
</dbReference>
<dbReference type="InterPro" id="IPR027268">
    <property type="entry name" value="Peptidase_M4/M1_CTD_sf"/>
</dbReference>
<feature type="domain" description="Peptidase M4 C-terminal" evidence="11">
    <location>
        <begin position="347"/>
        <end position="508"/>
    </location>
</feature>
<dbReference type="PANTHER" id="PTHR33794">
    <property type="entry name" value="BACILLOLYSIN"/>
    <property type="match status" value="1"/>
</dbReference>
<dbReference type="InterPro" id="IPR007280">
    <property type="entry name" value="Peptidase_C_arc/bac"/>
</dbReference>
<evidence type="ECO:0000259" key="13">
    <source>
        <dbReference type="Pfam" id="PF07504"/>
    </source>
</evidence>
<feature type="domain" description="FTP" evidence="13">
    <location>
        <begin position="92"/>
        <end position="141"/>
    </location>
</feature>
<keyword evidence="6" id="KW-0862">Zinc</keyword>
<evidence type="ECO:0000256" key="1">
    <source>
        <dbReference type="ARBA" id="ARBA00009388"/>
    </source>
</evidence>
<evidence type="ECO:0000256" key="8">
    <source>
        <dbReference type="PIRSR" id="PIRSR623612-1"/>
    </source>
</evidence>
<feature type="active site" evidence="8">
    <location>
        <position position="337"/>
    </location>
</feature>
<dbReference type="Proteomes" id="UP000217257">
    <property type="component" value="Chromosome"/>
</dbReference>
<feature type="chain" id="PRO_5012490536" evidence="9">
    <location>
        <begin position="23"/>
        <end position="722"/>
    </location>
</feature>
<dbReference type="Gene3D" id="1.10.390.10">
    <property type="entry name" value="Neutral Protease Domain 2"/>
    <property type="match status" value="1"/>
</dbReference>
<dbReference type="PANTHER" id="PTHR33794:SF1">
    <property type="entry name" value="BACILLOLYSIN"/>
    <property type="match status" value="1"/>
</dbReference>
<evidence type="ECO:0000259" key="11">
    <source>
        <dbReference type="Pfam" id="PF02868"/>
    </source>
</evidence>
<evidence type="ECO:0000256" key="3">
    <source>
        <dbReference type="ARBA" id="ARBA00022723"/>
    </source>
</evidence>
<evidence type="ECO:0000259" key="12">
    <source>
        <dbReference type="Pfam" id="PF04151"/>
    </source>
</evidence>
<evidence type="ECO:0000256" key="4">
    <source>
        <dbReference type="ARBA" id="ARBA00022729"/>
    </source>
</evidence>
<keyword evidence="3" id="KW-0479">Metal-binding</keyword>
<feature type="domain" description="Peptidase C-terminal archaeal/bacterial" evidence="12">
    <location>
        <begin position="637"/>
        <end position="707"/>
    </location>
</feature>
<feature type="signal peptide" evidence="9">
    <location>
        <begin position="1"/>
        <end position="22"/>
    </location>
</feature>
<dbReference type="GO" id="GO:0006508">
    <property type="term" value="P:proteolysis"/>
    <property type="evidence" value="ECO:0007669"/>
    <property type="project" value="UniProtKB-KW"/>
</dbReference>
<feature type="active site" description="Proton donor" evidence="8">
    <location>
        <position position="420"/>
    </location>
</feature>
<evidence type="ECO:0000256" key="2">
    <source>
        <dbReference type="ARBA" id="ARBA00022670"/>
    </source>
</evidence>
<dbReference type="Pfam" id="PF04151">
    <property type="entry name" value="PPC"/>
    <property type="match status" value="2"/>
</dbReference>
<organism evidence="14 15">
    <name type="scientific">Cystobacter fuscus</name>
    <dbReference type="NCBI Taxonomy" id="43"/>
    <lineage>
        <taxon>Bacteria</taxon>
        <taxon>Pseudomonadati</taxon>
        <taxon>Myxococcota</taxon>
        <taxon>Myxococcia</taxon>
        <taxon>Myxococcales</taxon>
        <taxon>Cystobacterineae</taxon>
        <taxon>Archangiaceae</taxon>
        <taxon>Cystobacter</taxon>
    </lineage>
</organism>
<dbReference type="InterPro" id="IPR011096">
    <property type="entry name" value="FTP_domain"/>
</dbReference>
<dbReference type="PROSITE" id="PS51257">
    <property type="entry name" value="PROKAR_LIPOPROTEIN"/>
    <property type="match status" value="1"/>
</dbReference>
<name>A0A250JLH9_9BACT</name>
<dbReference type="InterPro" id="IPR023612">
    <property type="entry name" value="Peptidase_M4"/>
</dbReference>
<keyword evidence="7" id="KW-0482">Metalloprotease</keyword>
<dbReference type="AlphaFoldDB" id="A0A250JLH9"/>
<dbReference type="Gene3D" id="2.60.120.380">
    <property type="match status" value="2"/>
</dbReference>
<dbReference type="CDD" id="cd09597">
    <property type="entry name" value="M4_TLP"/>
    <property type="match status" value="1"/>
</dbReference>
<dbReference type="InterPro" id="IPR001570">
    <property type="entry name" value="Peptidase_M4_C_domain"/>
</dbReference>
<evidence type="ECO:0000313" key="15">
    <source>
        <dbReference type="Proteomes" id="UP000217257"/>
    </source>
</evidence>
<proteinExistence type="inferred from homology"/>
<dbReference type="EMBL" id="CP022098">
    <property type="protein sequence ID" value="ATB44322.1"/>
    <property type="molecule type" value="Genomic_DNA"/>
</dbReference>
<dbReference type="InterPro" id="IPR050728">
    <property type="entry name" value="Zinc_Metalloprotease_M4"/>
</dbReference>
<feature type="domain" description="Peptidase C-terminal archaeal/bacterial" evidence="12">
    <location>
        <begin position="537"/>
        <end position="603"/>
    </location>
</feature>
<accession>A0A250JLH9</accession>
<dbReference type="PRINTS" id="PR00730">
    <property type="entry name" value="THERMOLYSIN"/>
</dbReference>
<keyword evidence="5" id="KW-0378">Hydrolase</keyword>
<dbReference type="Pfam" id="PF02868">
    <property type="entry name" value="Peptidase_M4_C"/>
    <property type="match status" value="1"/>
</dbReference>
<evidence type="ECO:0000256" key="5">
    <source>
        <dbReference type="ARBA" id="ARBA00022801"/>
    </source>
</evidence>
<dbReference type="GO" id="GO:0004222">
    <property type="term" value="F:metalloendopeptidase activity"/>
    <property type="evidence" value="ECO:0007669"/>
    <property type="project" value="InterPro"/>
</dbReference>
<evidence type="ECO:0000256" key="9">
    <source>
        <dbReference type="SAM" id="SignalP"/>
    </source>
</evidence>
<gene>
    <name evidence="14" type="ORF">CYFUS_009809</name>
</gene>